<keyword evidence="3" id="KW-1185">Reference proteome</keyword>
<keyword evidence="1" id="KW-0175">Coiled coil</keyword>
<protein>
    <submittedName>
        <fullName evidence="2">Uncharacterized protein</fullName>
    </submittedName>
</protein>
<proteinExistence type="predicted"/>
<reference evidence="2 3" key="1">
    <citation type="journal article" date="2017" name="Curr. Biol.">
        <title>Genome architecture and evolution of a unichromosomal asexual nematode.</title>
        <authorList>
            <person name="Fradin H."/>
            <person name="Zegar C."/>
            <person name="Gutwein M."/>
            <person name="Lucas J."/>
            <person name="Kovtun M."/>
            <person name="Corcoran D."/>
            <person name="Baugh L.R."/>
            <person name="Kiontke K."/>
            <person name="Gunsalus K."/>
            <person name="Fitch D.H."/>
            <person name="Piano F."/>
        </authorList>
    </citation>
    <scope>NUCLEOTIDE SEQUENCE [LARGE SCALE GENOMIC DNA]</scope>
    <source>
        <strain evidence="2">PF1309</strain>
    </source>
</reference>
<name>A0A2A2JRC7_9BILA</name>
<evidence type="ECO:0000313" key="2">
    <source>
        <dbReference type="EMBL" id="PAV64336.1"/>
    </source>
</evidence>
<organism evidence="2 3">
    <name type="scientific">Diploscapter pachys</name>
    <dbReference type="NCBI Taxonomy" id="2018661"/>
    <lineage>
        <taxon>Eukaryota</taxon>
        <taxon>Metazoa</taxon>
        <taxon>Ecdysozoa</taxon>
        <taxon>Nematoda</taxon>
        <taxon>Chromadorea</taxon>
        <taxon>Rhabditida</taxon>
        <taxon>Rhabditina</taxon>
        <taxon>Rhabditomorpha</taxon>
        <taxon>Rhabditoidea</taxon>
        <taxon>Rhabditidae</taxon>
        <taxon>Diploscapter</taxon>
    </lineage>
</organism>
<accession>A0A2A2JRC7</accession>
<evidence type="ECO:0000256" key="1">
    <source>
        <dbReference type="SAM" id="Coils"/>
    </source>
</evidence>
<evidence type="ECO:0000313" key="3">
    <source>
        <dbReference type="Proteomes" id="UP000218231"/>
    </source>
</evidence>
<dbReference type="EMBL" id="LIAE01010266">
    <property type="protein sequence ID" value="PAV64336.1"/>
    <property type="molecule type" value="Genomic_DNA"/>
</dbReference>
<dbReference type="Proteomes" id="UP000218231">
    <property type="component" value="Unassembled WGS sequence"/>
</dbReference>
<comment type="caution">
    <text evidence="2">The sequence shown here is derived from an EMBL/GenBank/DDBJ whole genome shotgun (WGS) entry which is preliminary data.</text>
</comment>
<gene>
    <name evidence="2" type="ORF">WR25_25403</name>
</gene>
<feature type="coiled-coil region" evidence="1">
    <location>
        <begin position="107"/>
        <end position="134"/>
    </location>
</feature>
<sequence length="363" mass="42853">MTNILSQFRSRKVAGKFILKYNRNRVNLIQTLNHTLLDSLPNQITNPNPLLTVSLVLRKITNQETTMVENSFQILNQTKFLRQTNLQSLEEGRTLTEDGKKILNLLIEIDQKHIEILRNNLKKLSNDRLIYKLKERLTNVELKLLEDSMSEVDKNQMIIDKQILEKDSHDLLVEKSVIEAQKDIFMIEKKMLELLVSIKETAIKIDENKVELANSRGKSRTEIQHLQNGIATLERQQRADQSEWAIFKMSHKQAHIQKELLLIENRLNGEKRNVTRHLLMAQRDLFRAELSLIEIDLKVLDDYKLAQETGRQMDMRLMEWAKEWERKTGEMKANWNDMRRAIEHDSNIITKLIDQRFSPDYYK</sequence>
<dbReference type="AlphaFoldDB" id="A0A2A2JRC7"/>